<evidence type="ECO:0000313" key="2">
    <source>
        <dbReference type="WBParaSite" id="ES5_v2.g19521.t1"/>
    </source>
</evidence>
<reference evidence="2" key="1">
    <citation type="submission" date="2022-11" db="UniProtKB">
        <authorList>
            <consortium name="WormBaseParasite"/>
        </authorList>
    </citation>
    <scope>IDENTIFICATION</scope>
</reference>
<accession>A0AC34FQ40</accession>
<name>A0AC34FQ40_9BILA</name>
<dbReference type="WBParaSite" id="ES5_v2.g19521.t1">
    <property type="protein sequence ID" value="ES5_v2.g19521.t1"/>
    <property type="gene ID" value="ES5_v2.g19521"/>
</dbReference>
<dbReference type="Proteomes" id="UP000887579">
    <property type="component" value="Unplaced"/>
</dbReference>
<protein>
    <submittedName>
        <fullName evidence="2">IgGFc-binding protein N-terminal domain-containing protein</fullName>
    </submittedName>
</protein>
<sequence>MNFTVEMLKGNETVQLFYGCKSISFFQNEILSVIGKGFSLLASNISTSLSDGFIIKYTLISNVNPSYNYIYLDENNPYYLTILDDIPVNNGTVVCGLPDDVDIHLTDGSSDSFCLYDSQNLENNVQATDAKYWLNFGIYTSALTVVIPESNTVSLSTKLQGNFARIQKDGCQHIQKGVMVSPAYTGKEFLNSVADLYHVDFVRSNLIEFEVNEISDEEIVTVFYDNDFKHIFQANESFSIFARNFTIQVLKESNTSSTSNLLIKYTFTTPMESSSGCFHLYRWNNNATSATVFIRSRADQAKNCQSIYNVFQIGTQGTVTANMDGTCEMIFLATNYVETSPVLISDISTAGTNISAEGEEVLTIKSPLNKNCMDFPAPFKSNTTIKVTSNNGCFNLYRFDKTSSLNTATVMIRQKKMHTKNCEFAGNKINTTLYEITDSMNAPIVEAKESGSCEMIIFPSSYDTMTSVSVDSIYRLRTNNVSLKVSTFKDSLADISTFGINKSISIFTNALIVVVPPKNIVVVNSHTSQGVINITKDMEGQKGYMATPGFTGGMASPNIYHFYDIQSAYNISVNVAVKEFRGNPYVVFQSQNSDKWINTTTFGINKSISIFTNALIVVVPPKNIVVVNSHTSQGVINITKDMEGQKGYMATPGFTGGMASPNIYHFYDIQSAYNISVNVAVKEFRGNPYVVFQSQNSDKWINTTLTPDIKSFVQNASSFGLYASEKSGEGVLLEYSFNDYFHPNPIY</sequence>
<proteinExistence type="predicted"/>
<organism evidence="1 2">
    <name type="scientific">Panagrolaimus sp. ES5</name>
    <dbReference type="NCBI Taxonomy" id="591445"/>
    <lineage>
        <taxon>Eukaryota</taxon>
        <taxon>Metazoa</taxon>
        <taxon>Ecdysozoa</taxon>
        <taxon>Nematoda</taxon>
        <taxon>Chromadorea</taxon>
        <taxon>Rhabditida</taxon>
        <taxon>Tylenchina</taxon>
        <taxon>Panagrolaimomorpha</taxon>
        <taxon>Panagrolaimoidea</taxon>
        <taxon>Panagrolaimidae</taxon>
        <taxon>Panagrolaimus</taxon>
    </lineage>
</organism>
<evidence type="ECO:0000313" key="1">
    <source>
        <dbReference type="Proteomes" id="UP000887579"/>
    </source>
</evidence>